<feature type="transmembrane region" description="Helical" evidence="9">
    <location>
        <begin position="300"/>
        <end position="322"/>
    </location>
</feature>
<evidence type="ECO:0000313" key="11">
    <source>
        <dbReference type="Proteomes" id="UP000284842"/>
    </source>
</evidence>
<feature type="transmembrane region" description="Helical" evidence="9">
    <location>
        <begin position="328"/>
        <end position="346"/>
    </location>
</feature>
<dbReference type="GO" id="GO:0098554">
    <property type="term" value="C:cytoplasmic side of endoplasmic reticulum membrane"/>
    <property type="evidence" value="ECO:0007669"/>
    <property type="project" value="TreeGrafter"/>
</dbReference>
<dbReference type="GO" id="GO:0042500">
    <property type="term" value="F:aspartic endopeptidase activity, intramembrane cleaving"/>
    <property type="evidence" value="ECO:0007669"/>
    <property type="project" value="InterPro"/>
</dbReference>
<dbReference type="InParanoid" id="A0A409YXY9"/>
<feature type="compositionally biased region" description="Acidic residues" evidence="8">
    <location>
        <begin position="63"/>
        <end position="76"/>
    </location>
</feature>
<evidence type="ECO:0000256" key="3">
    <source>
        <dbReference type="ARBA" id="ARBA00022692"/>
    </source>
</evidence>
<keyword evidence="4" id="KW-0378">Hydrolase</keyword>
<feature type="transmembrane region" description="Helical" evidence="9">
    <location>
        <begin position="268"/>
        <end position="288"/>
    </location>
</feature>
<dbReference type="SMART" id="SM00730">
    <property type="entry name" value="PSN"/>
    <property type="match status" value="1"/>
</dbReference>
<protein>
    <recommendedName>
        <fullName evidence="12">Peptidase A22B, signal peptide peptidase</fullName>
    </recommendedName>
</protein>
<reference evidence="10 11" key="1">
    <citation type="journal article" date="2018" name="Evol. Lett.">
        <title>Horizontal gene cluster transfer increased hallucinogenic mushroom diversity.</title>
        <authorList>
            <person name="Reynolds H.T."/>
            <person name="Vijayakumar V."/>
            <person name="Gluck-Thaler E."/>
            <person name="Korotkin H.B."/>
            <person name="Matheny P.B."/>
            <person name="Slot J.C."/>
        </authorList>
    </citation>
    <scope>NUCLEOTIDE SEQUENCE [LARGE SCALE GENOMIC DNA]</scope>
    <source>
        <strain evidence="10 11">2629</strain>
    </source>
</reference>
<evidence type="ECO:0000256" key="9">
    <source>
        <dbReference type="SAM" id="Phobius"/>
    </source>
</evidence>
<evidence type="ECO:0000313" key="10">
    <source>
        <dbReference type="EMBL" id="PPR07823.1"/>
    </source>
</evidence>
<dbReference type="GO" id="GO:0098553">
    <property type="term" value="C:lumenal side of endoplasmic reticulum membrane"/>
    <property type="evidence" value="ECO:0007669"/>
    <property type="project" value="TreeGrafter"/>
</dbReference>
<keyword evidence="3 9" id="KW-0812">Transmembrane</keyword>
<feature type="transmembrane region" description="Helical" evidence="9">
    <location>
        <begin position="85"/>
        <end position="103"/>
    </location>
</feature>
<dbReference type="PANTHER" id="PTHR12174">
    <property type="entry name" value="SIGNAL PEPTIDE PEPTIDASE"/>
    <property type="match status" value="1"/>
</dbReference>
<keyword evidence="7 9" id="KW-0472">Membrane</keyword>
<evidence type="ECO:0008006" key="12">
    <source>
        <dbReference type="Google" id="ProtNLM"/>
    </source>
</evidence>
<gene>
    <name evidence="10" type="ORF">CVT24_003100</name>
</gene>
<comment type="subcellular location">
    <subcellularLocation>
        <location evidence="1">Endoplasmic reticulum membrane</location>
        <topology evidence="1">Multi-pass membrane protein</topology>
    </subcellularLocation>
</comment>
<feature type="transmembrane region" description="Helical" evidence="9">
    <location>
        <begin position="115"/>
        <end position="139"/>
    </location>
</feature>
<evidence type="ECO:0000256" key="6">
    <source>
        <dbReference type="ARBA" id="ARBA00022989"/>
    </source>
</evidence>
<dbReference type="AlphaFoldDB" id="A0A409YXY9"/>
<evidence type="ECO:0000256" key="2">
    <source>
        <dbReference type="ARBA" id="ARBA00006859"/>
    </source>
</evidence>
<evidence type="ECO:0000256" key="1">
    <source>
        <dbReference type="ARBA" id="ARBA00004477"/>
    </source>
</evidence>
<keyword evidence="6 9" id="KW-1133">Transmembrane helix</keyword>
<organism evidence="10 11">
    <name type="scientific">Panaeolus cyanescens</name>
    <dbReference type="NCBI Taxonomy" id="181874"/>
    <lineage>
        <taxon>Eukaryota</taxon>
        <taxon>Fungi</taxon>
        <taxon>Dikarya</taxon>
        <taxon>Basidiomycota</taxon>
        <taxon>Agaricomycotina</taxon>
        <taxon>Agaricomycetes</taxon>
        <taxon>Agaricomycetidae</taxon>
        <taxon>Agaricales</taxon>
        <taxon>Agaricineae</taxon>
        <taxon>Galeropsidaceae</taxon>
        <taxon>Panaeolus</taxon>
    </lineage>
</organism>
<feature type="transmembrane region" description="Helical" evidence="9">
    <location>
        <begin position="12"/>
        <end position="33"/>
    </location>
</feature>
<keyword evidence="5" id="KW-0256">Endoplasmic reticulum</keyword>
<accession>A0A409YXY9</accession>
<evidence type="ECO:0000256" key="7">
    <source>
        <dbReference type="ARBA" id="ARBA00023136"/>
    </source>
</evidence>
<dbReference type="GO" id="GO:0006465">
    <property type="term" value="P:signal peptide processing"/>
    <property type="evidence" value="ECO:0007669"/>
    <property type="project" value="TreeGrafter"/>
</dbReference>
<dbReference type="OrthoDB" id="29661at2759"/>
<dbReference type="Pfam" id="PF04258">
    <property type="entry name" value="Peptidase_A22B"/>
    <property type="match status" value="1"/>
</dbReference>
<dbReference type="FunCoup" id="A0A409YXY9">
    <property type="interactions" value="152"/>
</dbReference>
<dbReference type="STRING" id="181874.A0A409YXY9"/>
<evidence type="ECO:0000256" key="5">
    <source>
        <dbReference type="ARBA" id="ARBA00022824"/>
    </source>
</evidence>
<dbReference type="InterPro" id="IPR006639">
    <property type="entry name" value="Preselin/SPP"/>
</dbReference>
<dbReference type="Proteomes" id="UP000284842">
    <property type="component" value="Unassembled WGS sequence"/>
</dbReference>
<feature type="region of interest" description="Disordered" evidence="8">
    <location>
        <begin position="51"/>
        <end position="76"/>
    </location>
</feature>
<dbReference type="EMBL" id="NHTK01000329">
    <property type="protein sequence ID" value="PPR07823.1"/>
    <property type="molecule type" value="Genomic_DNA"/>
</dbReference>
<evidence type="ECO:0000256" key="4">
    <source>
        <dbReference type="ARBA" id="ARBA00022801"/>
    </source>
</evidence>
<evidence type="ECO:0000256" key="8">
    <source>
        <dbReference type="SAM" id="MobiDB-lite"/>
    </source>
</evidence>
<keyword evidence="11" id="KW-1185">Reference proteome</keyword>
<sequence length="359" mass="39623">MDSVAVDWDLLSSYAGLLGLACFSIYAGAHGSLPSKWKNGMKGAAALEGKGVANEGKEKPEESTEGEASDDEDEEDMERMSSEDAWIFPIIGSAALVGLYGIVKYLGETWINWLLGWYFAFAGVGSVWNALISLTRWALGDVRWKKYDSIKLEFKKGSEVLFKVSSRTPSLALLSIAWIPSAVYILWSGERRPVLVTDILALSFSHNALSLLRLDSFKTGCILLCGLFVYDVWWVFGTEVMVKVATRVDVPIKILWPKSVSFGHGRGFTMLGLGDIVIPGTFVALGLRYDYWRQGRKGRYFYATLFGYIVGLLVTITVMDVFGKAQPALLYLSPSCILSLLITGLASGEMQAVWKWVDA</sequence>
<dbReference type="GO" id="GO:0033619">
    <property type="term" value="P:membrane protein proteolysis"/>
    <property type="evidence" value="ECO:0007669"/>
    <property type="project" value="TreeGrafter"/>
</dbReference>
<dbReference type="InterPro" id="IPR007369">
    <property type="entry name" value="Peptidase_A22B_SPP"/>
</dbReference>
<comment type="caution">
    <text evidence="10">The sequence shown here is derived from an EMBL/GenBank/DDBJ whole genome shotgun (WGS) entry which is preliminary data.</text>
</comment>
<comment type="similarity">
    <text evidence="2">Belongs to the peptidase A22B family.</text>
</comment>
<name>A0A409YXY9_9AGAR</name>
<proteinExistence type="inferred from homology"/>
<dbReference type="PANTHER" id="PTHR12174:SF23">
    <property type="entry name" value="MINOR HISTOCOMPATIBILITY ANTIGEN H13"/>
    <property type="match status" value="1"/>
</dbReference>
<feature type="transmembrane region" description="Helical" evidence="9">
    <location>
        <begin position="219"/>
        <end position="236"/>
    </location>
</feature>